<dbReference type="Proteomes" id="UP000441754">
    <property type="component" value="Unassembled WGS sequence"/>
</dbReference>
<feature type="compositionally biased region" description="Basic and acidic residues" evidence="1">
    <location>
        <begin position="9"/>
        <end position="27"/>
    </location>
</feature>
<feature type="region of interest" description="Disordered" evidence="1">
    <location>
        <begin position="1"/>
        <end position="27"/>
    </location>
</feature>
<evidence type="ECO:0000256" key="1">
    <source>
        <dbReference type="SAM" id="MobiDB-lite"/>
    </source>
</evidence>
<evidence type="ECO:0000313" key="3">
    <source>
        <dbReference type="Proteomes" id="UP000441754"/>
    </source>
</evidence>
<dbReference type="InterPro" id="IPR040547">
    <property type="entry name" value="CdiI"/>
</dbReference>
<dbReference type="Pfam" id="PF18616">
    <property type="entry name" value="CdiI_3"/>
    <property type="match status" value="1"/>
</dbReference>
<dbReference type="RefSeq" id="WP_154173721.1">
    <property type="nucleotide sequence ID" value="NZ_WJXZ01000002.1"/>
</dbReference>
<dbReference type="CDD" id="cd20691">
    <property type="entry name" value="CdiI_EC536-like"/>
    <property type="match status" value="1"/>
</dbReference>
<comment type="caution">
    <text evidence="2">The sequence shown here is derived from an EMBL/GenBank/DDBJ whole genome shotgun (WGS) entry which is preliminary data.</text>
</comment>
<name>A0A7K0EFJ9_9BACT</name>
<dbReference type="AlphaFoldDB" id="A0A7K0EFJ9"/>
<accession>A0A7K0EFJ9</accession>
<sequence length="130" mass="15443">MEENWQQKTLEDLENERWEEPDFGDDRSQKIQALRQTPLNQLRTDDLRLLIGHGISLAYLIPLAIEKLNKNPFAEGDYYPGDLLQSVLNVDLNFWLTNRPFWQYIHQLIINNSFELEDRGINPERFLELS</sequence>
<proteinExistence type="predicted"/>
<dbReference type="OrthoDB" id="4829274at2"/>
<gene>
    <name evidence="2" type="ORF">GJJ30_04775</name>
</gene>
<organism evidence="2 3">
    <name type="scientific">Larkinella terrae</name>
    <dbReference type="NCBI Taxonomy" id="2025311"/>
    <lineage>
        <taxon>Bacteria</taxon>
        <taxon>Pseudomonadati</taxon>
        <taxon>Bacteroidota</taxon>
        <taxon>Cytophagia</taxon>
        <taxon>Cytophagales</taxon>
        <taxon>Spirosomataceae</taxon>
        <taxon>Larkinella</taxon>
    </lineage>
</organism>
<evidence type="ECO:0000313" key="2">
    <source>
        <dbReference type="EMBL" id="MRS60597.1"/>
    </source>
</evidence>
<keyword evidence="3" id="KW-1185">Reference proteome</keyword>
<dbReference type="EMBL" id="WJXZ01000002">
    <property type="protein sequence ID" value="MRS60597.1"/>
    <property type="molecule type" value="Genomic_DNA"/>
</dbReference>
<protein>
    <submittedName>
        <fullName evidence="2">Uncharacterized protein</fullName>
    </submittedName>
</protein>
<reference evidence="2 3" key="1">
    <citation type="journal article" date="2018" name="Antonie Van Leeuwenhoek">
        <title>Larkinella terrae sp. nov., isolated from soil on Jeju Island, South Korea.</title>
        <authorList>
            <person name="Ten L.N."/>
            <person name="Jeon J."/>
            <person name="Park S.J."/>
            <person name="Park S."/>
            <person name="Lee S.Y."/>
            <person name="Kim M.K."/>
            <person name="Jung H.Y."/>
        </authorList>
    </citation>
    <scope>NUCLEOTIDE SEQUENCE [LARGE SCALE GENOMIC DNA]</scope>
    <source>
        <strain evidence="2 3">KCTC 52001</strain>
    </source>
</reference>